<dbReference type="GO" id="GO:0046872">
    <property type="term" value="F:metal ion binding"/>
    <property type="evidence" value="ECO:0007669"/>
    <property type="project" value="UniProtKB-KW"/>
</dbReference>
<organism evidence="6 7">
    <name type="scientific">Sphingomonas paucimobilis NBRC 13935</name>
    <dbReference type="NCBI Taxonomy" id="1219050"/>
    <lineage>
        <taxon>Bacteria</taxon>
        <taxon>Pseudomonadati</taxon>
        <taxon>Pseudomonadota</taxon>
        <taxon>Alphaproteobacteria</taxon>
        <taxon>Sphingomonadales</taxon>
        <taxon>Sphingomonadaceae</taxon>
        <taxon>Sphingomonas</taxon>
    </lineage>
</organism>
<dbReference type="GO" id="GO:0005975">
    <property type="term" value="P:carbohydrate metabolic process"/>
    <property type="evidence" value="ECO:0007669"/>
    <property type="project" value="InterPro"/>
</dbReference>
<dbReference type="Proteomes" id="UP000032025">
    <property type="component" value="Unassembled WGS sequence"/>
</dbReference>
<keyword evidence="2" id="KW-0479">Metal-binding</keyword>
<dbReference type="InterPro" id="IPR006879">
    <property type="entry name" value="YdjC-like"/>
</dbReference>
<dbReference type="GO" id="GO:0016787">
    <property type="term" value="F:hydrolase activity"/>
    <property type="evidence" value="ECO:0007669"/>
    <property type="project" value="UniProtKB-KW"/>
</dbReference>
<comment type="caution">
    <text evidence="6">The sequence shown here is derived from an EMBL/GenBank/DDBJ whole genome shotgun (WGS) entry which is preliminary data.</text>
</comment>
<evidence type="ECO:0000256" key="2">
    <source>
        <dbReference type="ARBA" id="ARBA00022723"/>
    </source>
</evidence>
<dbReference type="GeneID" id="78528759"/>
<evidence type="ECO:0000256" key="1">
    <source>
        <dbReference type="ARBA" id="ARBA00001946"/>
    </source>
</evidence>
<dbReference type="SUPFAM" id="SSF88713">
    <property type="entry name" value="Glycoside hydrolase/deacetylase"/>
    <property type="match status" value="1"/>
</dbReference>
<dbReference type="EMBL" id="BBJS01000030">
    <property type="protein sequence ID" value="GAN14076.1"/>
    <property type="molecule type" value="Genomic_DNA"/>
</dbReference>
<dbReference type="AlphaFoldDB" id="A0A0C9MTN0"/>
<evidence type="ECO:0000256" key="4">
    <source>
        <dbReference type="ARBA" id="ARBA00022842"/>
    </source>
</evidence>
<keyword evidence="5" id="KW-0119">Carbohydrate metabolism</keyword>
<dbReference type="PANTHER" id="PTHR31609:SF1">
    <property type="entry name" value="CARBOHYDRATE DEACETYLASE"/>
    <property type="match status" value="1"/>
</dbReference>
<keyword evidence="3" id="KW-0378">Hydrolase</keyword>
<dbReference type="PANTHER" id="PTHR31609">
    <property type="entry name" value="YDJC DEACETYLASE FAMILY MEMBER"/>
    <property type="match status" value="1"/>
</dbReference>
<evidence type="ECO:0000313" key="7">
    <source>
        <dbReference type="Proteomes" id="UP000032025"/>
    </source>
</evidence>
<evidence type="ECO:0000313" key="6">
    <source>
        <dbReference type="EMBL" id="GAN14076.1"/>
    </source>
</evidence>
<keyword evidence="7" id="KW-1185">Reference proteome</keyword>
<dbReference type="InterPro" id="IPR011330">
    <property type="entry name" value="Glyco_hydro/deAcase_b/a-brl"/>
</dbReference>
<comment type="cofactor">
    <cofactor evidence="1">
        <name>Mg(2+)</name>
        <dbReference type="ChEBI" id="CHEBI:18420"/>
    </cofactor>
</comment>
<name>A0A0C9MTN0_SPHPI</name>
<dbReference type="CDD" id="cd10807">
    <property type="entry name" value="YdjC_like_3"/>
    <property type="match status" value="1"/>
</dbReference>
<accession>A0A0C9MTN0</accession>
<dbReference type="RefSeq" id="WP_007404895.1">
    <property type="nucleotide sequence ID" value="NZ_BBJS01000030.1"/>
</dbReference>
<keyword evidence="4" id="KW-0460">Magnesium</keyword>
<dbReference type="GO" id="GO:0019213">
    <property type="term" value="F:deacetylase activity"/>
    <property type="evidence" value="ECO:0007669"/>
    <property type="project" value="TreeGrafter"/>
</dbReference>
<protein>
    <submittedName>
        <fullName evidence="6">DNA, contig: SP630</fullName>
    </submittedName>
</protein>
<evidence type="ECO:0000256" key="5">
    <source>
        <dbReference type="ARBA" id="ARBA00023277"/>
    </source>
</evidence>
<dbReference type="Pfam" id="PF04794">
    <property type="entry name" value="YdjC"/>
    <property type="match status" value="1"/>
</dbReference>
<evidence type="ECO:0000256" key="3">
    <source>
        <dbReference type="ARBA" id="ARBA00022801"/>
    </source>
</evidence>
<reference evidence="6 7" key="1">
    <citation type="submission" date="2014-08" db="EMBL/GenBank/DDBJ databases">
        <title>Whole genome shotgun sequence of Sphingomonas paucimobilis NBRC 13935.</title>
        <authorList>
            <person name="Hosoyama A."/>
            <person name="Hashimoto M."/>
            <person name="Hosoyama Y."/>
            <person name="Noguchi M."/>
            <person name="Uohara A."/>
            <person name="Ohji S."/>
            <person name="Katano-Makiyama Y."/>
            <person name="Ichikawa N."/>
            <person name="Kimura A."/>
            <person name="Yamazoe A."/>
            <person name="Fujita N."/>
        </authorList>
    </citation>
    <scope>NUCLEOTIDE SEQUENCE [LARGE SCALE GENOMIC DNA]</scope>
    <source>
        <strain evidence="6 7">NBRC 13935</strain>
    </source>
</reference>
<sequence>MPRLILCADDFAFSPSVSATIAELAGEGRLNATSCMTVMPNWAADSALLTGLSPQVAIGLHLVLTEEQSVTAMPGLAPSGTLPTIQTLERQATKPGLPLAEIAAEVEAQFDRFEQAMGRAPDFIDGHQHSHALPQIREVVLDIAARRAPEAWLRTNEEALPALLARPFRGKALASAWHSRGFRAAAARRGLACNHGFAGHYDFRGDYAALFPAFLRHPGQAHLVMCHPGTGARAGDAIAAARPVEAEALRRLPLAQIAADRGLTFPV</sequence>
<proteinExistence type="predicted"/>
<dbReference type="Gene3D" id="3.20.20.370">
    <property type="entry name" value="Glycoside hydrolase/deacetylase"/>
    <property type="match status" value="1"/>
</dbReference>
<gene>
    <name evidence="6" type="ORF">SP6_30_02170</name>
</gene>